<evidence type="ECO:0000313" key="8">
    <source>
        <dbReference type="EMBL" id="GAA4106590.1"/>
    </source>
</evidence>
<dbReference type="SMART" id="SM00839">
    <property type="entry name" value="ELFV_dehydrog"/>
    <property type="match status" value="1"/>
</dbReference>
<dbReference type="InterPro" id="IPR014362">
    <property type="entry name" value="Glu_DH"/>
</dbReference>
<evidence type="ECO:0000313" key="9">
    <source>
        <dbReference type="Proteomes" id="UP001500392"/>
    </source>
</evidence>
<evidence type="ECO:0000256" key="2">
    <source>
        <dbReference type="ARBA" id="ARBA00006382"/>
    </source>
</evidence>
<keyword evidence="3 5" id="KW-0560">Oxidoreductase</keyword>
<name>A0ABP7X7L1_9GAMM</name>
<reference evidence="9" key="1">
    <citation type="journal article" date="2019" name="Int. J. Syst. Evol. Microbiol.">
        <title>The Global Catalogue of Microorganisms (GCM) 10K type strain sequencing project: providing services to taxonomists for standard genome sequencing and annotation.</title>
        <authorList>
            <consortium name="The Broad Institute Genomics Platform"/>
            <consortium name="The Broad Institute Genome Sequencing Center for Infectious Disease"/>
            <person name="Wu L."/>
            <person name="Ma J."/>
        </authorList>
    </citation>
    <scope>NUCLEOTIDE SEQUENCE [LARGE SCALE GENOMIC DNA]</scope>
    <source>
        <strain evidence="9">JCM 17304</strain>
    </source>
</reference>
<comment type="function">
    <text evidence="1">Catalyzes the reversible oxidative deamination of glutamate to alpha-ketoglutarate and ammonia.</text>
</comment>
<evidence type="ECO:0000256" key="4">
    <source>
        <dbReference type="ARBA" id="ARBA00048584"/>
    </source>
</evidence>
<gene>
    <name evidence="8" type="ORF">GCM10022414_37130</name>
</gene>
<feature type="domain" description="Glutamate/phenylalanine/leucine/valine/L-tryptophan dehydrogenase C-terminal" evidence="7">
    <location>
        <begin position="180"/>
        <end position="423"/>
    </location>
</feature>
<dbReference type="InterPro" id="IPR036291">
    <property type="entry name" value="NAD(P)-bd_dom_sf"/>
</dbReference>
<dbReference type="PANTHER" id="PTHR11606">
    <property type="entry name" value="GLUTAMATE DEHYDROGENASE"/>
    <property type="match status" value="1"/>
</dbReference>
<dbReference type="Proteomes" id="UP001500392">
    <property type="component" value="Unassembled WGS sequence"/>
</dbReference>
<comment type="caution">
    <text evidence="8">The sequence shown here is derived from an EMBL/GenBank/DDBJ whole genome shotgun (WGS) entry which is preliminary data.</text>
</comment>
<comment type="catalytic activity">
    <reaction evidence="4">
        <text>L-glutamate + NADP(+) + H2O = 2-oxoglutarate + NH4(+) + NADPH + H(+)</text>
        <dbReference type="Rhea" id="RHEA:11612"/>
        <dbReference type="ChEBI" id="CHEBI:15377"/>
        <dbReference type="ChEBI" id="CHEBI:15378"/>
        <dbReference type="ChEBI" id="CHEBI:16810"/>
        <dbReference type="ChEBI" id="CHEBI:28938"/>
        <dbReference type="ChEBI" id="CHEBI:29985"/>
        <dbReference type="ChEBI" id="CHEBI:57783"/>
        <dbReference type="ChEBI" id="CHEBI:58349"/>
        <dbReference type="EC" id="1.4.1.4"/>
    </reaction>
</comment>
<dbReference type="InterPro" id="IPR033524">
    <property type="entry name" value="Glu/Leu/Phe/Val_DH_AS"/>
</dbReference>
<dbReference type="InterPro" id="IPR046346">
    <property type="entry name" value="Aminoacid_DH-like_N_sf"/>
</dbReference>
<sequence length="432" mass="47272">MNTIFDQAVERLRGMGQLAGISDSVLAGLSRPKAVMYASLPVRMDDGATQYFDAYRCHYSQLLGPSKGGIRFHPCVDDAEMRALGLWMTIKCALVNLPFGGAKGGVVVDPKSLSRMELERLSRAYMRAMADFVGPDLDIPAPDVYTNERIMGWMRDEYEVINGAKYPAVITGKPVNLGGSEGRFEATGRGAFYCIEFLRCKEGKLPVDISVAIQGFGNAGYHLARLLAAAGYKVVALSDSQGGIFCAEGLDVQLVHERKMVTHQINPNYPEGSVSNCENCDSYQAISNAELLAMSVDILVPAALENAINSDNVDAVGAKWIVEVANGPISLDADEALFARDIVVIPDVLANSGGVIVSYFEWVQNRAGYPWTLLEVQSRLKEKIESAFEGLWQYQHQKAGISFRQAAYAKALVHLEDVMKMKGTKEYFINGE</sequence>
<dbReference type="PROSITE" id="PS00074">
    <property type="entry name" value="GLFV_DEHYDROGENASE"/>
    <property type="match status" value="1"/>
</dbReference>
<comment type="similarity">
    <text evidence="2 5 6">Belongs to the Glu/Leu/Phe/Val dehydrogenases family.</text>
</comment>
<dbReference type="Pfam" id="PF00208">
    <property type="entry name" value="ELFV_dehydrog"/>
    <property type="match status" value="1"/>
</dbReference>
<dbReference type="InterPro" id="IPR006096">
    <property type="entry name" value="Glu/Leu/Phe/Val/Trp_DH_C"/>
</dbReference>
<keyword evidence="9" id="KW-1185">Reference proteome</keyword>
<dbReference type="InterPro" id="IPR006095">
    <property type="entry name" value="Glu/Leu/Phe/Val/Trp_DH"/>
</dbReference>
<dbReference type="Gene3D" id="3.40.50.720">
    <property type="entry name" value="NAD(P)-binding Rossmann-like Domain"/>
    <property type="match status" value="1"/>
</dbReference>
<protein>
    <recommendedName>
        <fullName evidence="5">Glutamate dehydrogenase</fullName>
    </recommendedName>
</protein>
<evidence type="ECO:0000256" key="6">
    <source>
        <dbReference type="RuleBase" id="RU004417"/>
    </source>
</evidence>
<organism evidence="8 9">
    <name type="scientific">Zhongshania borealis</name>
    <dbReference type="NCBI Taxonomy" id="889488"/>
    <lineage>
        <taxon>Bacteria</taxon>
        <taxon>Pseudomonadati</taxon>
        <taxon>Pseudomonadota</taxon>
        <taxon>Gammaproteobacteria</taxon>
        <taxon>Cellvibrionales</taxon>
        <taxon>Spongiibacteraceae</taxon>
        <taxon>Zhongshania</taxon>
    </lineage>
</organism>
<dbReference type="RefSeq" id="WP_344938978.1">
    <property type="nucleotide sequence ID" value="NZ_BAABDM010000014.1"/>
</dbReference>
<evidence type="ECO:0000256" key="3">
    <source>
        <dbReference type="ARBA" id="ARBA00023002"/>
    </source>
</evidence>
<evidence type="ECO:0000259" key="7">
    <source>
        <dbReference type="SMART" id="SM00839"/>
    </source>
</evidence>
<dbReference type="Gene3D" id="3.40.50.10860">
    <property type="entry name" value="Leucine Dehydrogenase, chain A, domain 1"/>
    <property type="match status" value="1"/>
</dbReference>
<dbReference type="PIRSF" id="PIRSF000185">
    <property type="entry name" value="Glu_DH"/>
    <property type="match status" value="1"/>
</dbReference>
<proteinExistence type="inferred from homology"/>
<dbReference type="SUPFAM" id="SSF53223">
    <property type="entry name" value="Aminoacid dehydrogenase-like, N-terminal domain"/>
    <property type="match status" value="1"/>
</dbReference>
<dbReference type="PANTHER" id="PTHR11606:SF13">
    <property type="entry name" value="GLUTAMATE DEHYDROGENASE 1, MITOCHONDRIAL"/>
    <property type="match status" value="1"/>
</dbReference>
<dbReference type="Pfam" id="PF02812">
    <property type="entry name" value="ELFV_dehydrog_N"/>
    <property type="match status" value="1"/>
</dbReference>
<dbReference type="SUPFAM" id="SSF51735">
    <property type="entry name" value="NAD(P)-binding Rossmann-fold domains"/>
    <property type="match status" value="1"/>
</dbReference>
<dbReference type="InterPro" id="IPR033922">
    <property type="entry name" value="NAD_bind_Glu_DH"/>
</dbReference>
<accession>A0ABP7X7L1</accession>
<evidence type="ECO:0000256" key="1">
    <source>
        <dbReference type="ARBA" id="ARBA00003868"/>
    </source>
</evidence>
<dbReference type="EMBL" id="BAABDM010000014">
    <property type="protein sequence ID" value="GAA4106590.1"/>
    <property type="molecule type" value="Genomic_DNA"/>
</dbReference>
<dbReference type="InterPro" id="IPR006097">
    <property type="entry name" value="Glu/Leu/Phe/Val/Trp_DH_dimer"/>
</dbReference>
<dbReference type="CDD" id="cd01076">
    <property type="entry name" value="NAD_bind_1_Glu_DH"/>
    <property type="match status" value="1"/>
</dbReference>
<dbReference type="PRINTS" id="PR00082">
    <property type="entry name" value="GLFDHDRGNASE"/>
</dbReference>
<evidence type="ECO:0000256" key="5">
    <source>
        <dbReference type="PIRNR" id="PIRNR000185"/>
    </source>
</evidence>